<dbReference type="EMBL" id="FNHU01000005">
    <property type="protein sequence ID" value="SDM66693.1"/>
    <property type="molecule type" value="Genomic_DNA"/>
</dbReference>
<keyword evidence="2 3" id="KW-0378">Hydrolase</keyword>
<evidence type="ECO:0000256" key="2">
    <source>
        <dbReference type="ARBA" id="ARBA00022801"/>
    </source>
</evidence>
<protein>
    <recommendedName>
        <fullName evidence="3">Carboxylic ester hydrolase</fullName>
        <ecNumber evidence="3">3.1.1.-</ecNumber>
    </recommendedName>
</protein>
<dbReference type="AlphaFoldDB" id="A0A1G9V3L3"/>
<dbReference type="InterPro" id="IPR029058">
    <property type="entry name" value="AB_hydrolase_fold"/>
</dbReference>
<proteinExistence type="inferred from homology"/>
<dbReference type="InterPro" id="IPR019826">
    <property type="entry name" value="Carboxylesterase_B_AS"/>
</dbReference>
<dbReference type="OrthoDB" id="3199405at2"/>
<dbReference type="RefSeq" id="WP_092609379.1">
    <property type="nucleotide sequence ID" value="NZ_FNHU01000005.1"/>
</dbReference>
<dbReference type="PROSITE" id="PS00122">
    <property type="entry name" value="CARBOXYLESTERASE_B_1"/>
    <property type="match status" value="1"/>
</dbReference>
<sequence length="552" mass="58207">MPADQPTPDAPSPVAHPASTPVAVPEPGPGPVVTAPCGAVRGVWRRIISATGSPARFGRSAAFYGVPFAEPPVGPRRFLAPVRRGRWDGVRDATRPGPTPQRRPFGEVTAIPEPSLPGDDVLGVNVFTPAPGDTAARLPVLVWVHGGGFYAGSPSSPYYDGAAFNRDGVVTVSVSYRLGFDGFGWIPDSDAPVNRGVLDQVLALEWVRDNIAAFGGDPERVTVGGQSAGGASALVLLSSPRARGLLHGVICQSGGTTAATVADARVIGERAAQLAGVAPSLDGWRSLDAERVLDVSEQLGREFPLFDVSADLSRYTRPPRAISRTFMPVVDGDVIPASTLDAAGTGADVPVLCGGVRHELTPIGDALAGEIAGRSAVELLTQAGMSPARIEQFTTTYPELAGDEVLLVGQVISNGLFRLPVLAWVRQRTSAPAATTRTWLYDFSWRSSLPAPEGGLSTHCMEVPFVFDCLAHPHADGIQGSPRPQSLADVMHADWVRFIREGDPGWQPWARTGTGRRYGAPAAPDGTVDEVVYPLELAMLEDAETAEQEPEP</sequence>
<accession>A0A1G9V3L3</accession>
<evidence type="ECO:0000256" key="1">
    <source>
        <dbReference type="ARBA" id="ARBA00005964"/>
    </source>
</evidence>
<dbReference type="EC" id="3.1.1.-" evidence="3"/>
<dbReference type="Proteomes" id="UP000199671">
    <property type="component" value="Unassembled WGS sequence"/>
</dbReference>
<evidence type="ECO:0000256" key="3">
    <source>
        <dbReference type="RuleBase" id="RU361235"/>
    </source>
</evidence>
<feature type="domain" description="Carboxylesterase type B" evidence="5">
    <location>
        <begin position="31"/>
        <end position="510"/>
    </location>
</feature>
<dbReference type="InterPro" id="IPR002018">
    <property type="entry name" value="CarbesteraseB"/>
</dbReference>
<feature type="region of interest" description="Disordered" evidence="4">
    <location>
        <begin position="1"/>
        <end position="29"/>
    </location>
</feature>
<reference evidence="6 7" key="1">
    <citation type="submission" date="2016-10" db="EMBL/GenBank/DDBJ databases">
        <authorList>
            <person name="de Groot N.N."/>
        </authorList>
    </citation>
    <scope>NUCLEOTIDE SEQUENCE [LARGE SCALE GENOMIC DNA]</scope>
    <source>
        <strain evidence="6 7">KPR-7B</strain>
    </source>
</reference>
<dbReference type="GO" id="GO:0016787">
    <property type="term" value="F:hydrolase activity"/>
    <property type="evidence" value="ECO:0007669"/>
    <property type="project" value="UniProtKB-KW"/>
</dbReference>
<evidence type="ECO:0000313" key="7">
    <source>
        <dbReference type="Proteomes" id="UP000199671"/>
    </source>
</evidence>
<evidence type="ECO:0000256" key="4">
    <source>
        <dbReference type="SAM" id="MobiDB-lite"/>
    </source>
</evidence>
<comment type="similarity">
    <text evidence="1 3">Belongs to the type-B carboxylesterase/lipase family.</text>
</comment>
<organism evidence="6 7">
    <name type="scientific">Actinomyces ruminicola</name>
    <dbReference type="NCBI Taxonomy" id="332524"/>
    <lineage>
        <taxon>Bacteria</taxon>
        <taxon>Bacillati</taxon>
        <taxon>Actinomycetota</taxon>
        <taxon>Actinomycetes</taxon>
        <taxon>Actinomycetales</taxon>
        <taxon>Actinomycetaceae</taxon>
        <taxon>Actinomyces</taxon>
    </lineage>
</organism>
<evidence type="ECO:0000313" key="6">
    <source>
        <dbReference type="EMBL" id="SDM66693.1"/>
    </source>
</evidence>
<evidence type="ECO:0000259" key="5">
    <source>
        <dbReference type="Pfam" id="PF00135"/>
    </source>
</evidence>
<dbReference type="PANTHER" id="PTHR11559">
    <property type="entry name" value="CARBOXYLESTERASE"/>
    <property type="match status" value="1"/>
</dbReference>
<dbReference type="InterPro" id="IPR050309">
    <property type="entry name" value="Type-B_Carboxylest/Lipase"/>
</dbReference>
<dbReference type="Pfam" id="PF00135">
    <property type="entry name" value="COesterase"/>
    <property type="match status" value="1"/>
</dbReference>
<gene>
    <name evidence="6" type="ORF">SAMN04487766_10586</name>
</gene>
<dbReference type="Gene3D" id="3.40.50.1820">
    <property type="entry name" value="alpha/beta hydrolase"/>
    <property type="match status" value="1"/>
</dbReference>
<name>A0A1G9V3L3_9ACTO</name>
<dbReference type="SUPFAM" id="SSF53474">
    <property type="entry name" value="alpha/beta-Hydrolases"/>
    <property type="match status" value="1"/>
</dbReference>